<feature type="transmembrane region" description="Helical" evidence="8">
    <location>
        <begin position="305"/>
        <end position="325"/>
    </location>
</feature>
<reference evidence="9 10" key="1">
    <citation type="submission" date="2016-07" db="EMBL/GenBank/DDBJ databases">
        <title>Pervasive Adenine N6-methylation of Active Genes in Fungi.</title>
        <authorList>
            <consortium name="DOE Joint Genome Institute"/>
            <person name="Mondo S.J."/>
            <person name="Dannebaum R.O."/>
            <person name="Kuo R.C."/>
            <person name="Labutti K."/>
            <person name="Haridas S."/>
            <person name="Kuo A."/>
            <person name="Salamov A."/>
            <person name="Ahrendt S.R."/>
            <person name="Lipzen A."/>
            <person name="Sullivan W."/>
            <person name="Andreopoulos W.B."/>
            <person name="Clum A."/>
            <person name="Lindquist E."/>
            <person name="Daum C."/>
            <person name="Ramamoorthy G.K."/>
            <person name="Gryganskyi A."/>
            <person name="Culley D."/>
            <person name="Magnuson J.K."/>
            <person name="James T.Y."/>
            <person name="O'Malley M.A."/>
            <person name="Stajich J.E."/>
            <person name="Spatafora J.W."/>
            <person name="Visel A."/>
            <person name="Grigoriev I.V."/>
        </authorList>
    </citation>
    <scope>NUCLEOTIDE SEQUENCE [LARGE SCALE GENOMIC DNA]</scope>
    <source>
        <strain evidence="9 10">12-1054</strain>
    </source>
</reference>
<feature type="transmembrane region" description="Helical" evidence="8">
    <location>
        <begin position="191"/>
        <end position="210"/>
    </location>
</feature>
<evidence type="ECO:0000256" key="4">
    <source>
        <dbReference type="ARBA" id="ARBA00022502"/>
    </source>
</evidence>
<name>A0A1Y2F7L1_PROLT</name>
<comment type="subcellular location">
    <subcellularLocation>
        <location evidence="1">Membrane</location>
        <topology evidence="1">Multi-pass membrane protein</topology>
    </subcellularLocation>
</comment>
<feature type="transmembrane region" description="Helical" evidence="8">
    <location>
        <begin position="92"/>
        <end position="111"/>
    </location>
</feature>
<dbReference type="STRING" id="56484.A0A1Y2F7L1"/>
<organism evidence="9 10">
    <name type="scientific">Protomyces lactucae-debilis</name>
    <dbReference type="NCBI Taxonomy" id="2754530"/>
    <lineage>
        <taxon>Eukaryota</taxon>
        <taxon>Fungi</taxon>
        <taxon>Dikarya</taxon>
        <taxon>Ascomycota</taxon>
        <taxon>Taphrinomycotina</taxon>
        <taxon>Taphrinomycetes</taxon>
        <taxon>Taphrinales</taxon>
        <taxon>Protomycetaceae</taxon>
        <taxon>Protomyces</taxon>
    </lineage>
</organism>
<evidence type="ECO:0000313" key="10">
    <source>
        <dbReference type="Proteomes" id="UP000193685"/>
    </source>
</evidence>
<comment type="caution">
    <text evidence="9">The sequence shown here is derived from an EMBL/GenBank/DDBJ whole genome shotgun (WGS) entry which is preliminary data.</text>
</comment>
<dbReference type="GeneID" id="63788671"/>
<protein>
    <submittedName>
        <fullName evidence="9">Pig-C</fullName>
    </submittedName>
</protein>
<proteinExistence type="inferred from homology"/>
<evidence type="ECO:0000256" key="2">
    <source>
        <dbReference type="ARBA" id="ARBA00004687"/>
    </source>
</evidence>
<evidence type="ECO:0000256" key="5">
    <source>
        <dbReference type="ARBA" id="ARBA00022692"/>
    </source>
</evidence>
<dbReference type="PIRSF" id="PIRSF016104">
    <property type="entry name" value="GPI2"/>
    <property type="match status" value="1"/>
</dbReference>
<evidence type="ECO:0000256" key="7">
    <source>
        <dbReference type="ARBA" id="ARBA00023136"/>
    </source>
</evidence>
<dbReference type="Proteomes" id="UP000193685">
    <property type="component" value="Unassembled WGS sequence"/>
</dbReference>
<evidence type="ECO:0000256" key="3">
    <source>
        <dbReference type="ARBA" id="ARBA00008321"/>
    </source>
</evidence>
<keyword evidence="5 8" id="KW-0812">Transmembrane</keyword>
<dbReference type="OrthoDB" id="196709at2759"/>
<dbReference type="PANTHER" id="PTHR12982:SF0">
    <property type="entry name" value="PHOSPHATIDYLINOSITOL N-ACETYLGLUCOSAMINYLTRANSFERASE SUBUNIT C"/>
    <property type="match status" value="1"/>
</dbReference>
<dbReference type="UniPathway" id="UPA00196"/>
<feature type="transmembrane region" description="Helical" evidence="8">
    <location>
        <begin position="222"/>
        <end position="245"/>
    </location>
</feature>
<evidence type="ECO:0000313" key="9">
    <source>
        <dbReference type="EMBL" id="ORY79849.1"/>
    </source>
</evidence>
<dbReference type="AlphaFoldDB" id="A0A1Y2F7L1"/>
<dbReference type="GO" id="GO:0006506">
    <property type="term" value="P:GPI anchor biosynthetic process"/>
    <property type="evidence" value="ECO:0007669"/>
    <property type="project" value="UniProtKB-UniPathway"/>
</dbReference>
<comment type="pathway">
    <text evidence="2">Glycolipid biosynthesis; glycosylphosphatidylinositol-anchor biosynthesis.</text>
</comment>
<dbReference type="OMA" id="STSYHAF"/>
<evidence type="ECO:0000256" key="8">
    <source>
        <dbReference type="SAM" id="Phobius"/>
    </source>
</evidence>
<keyword evidence="6 8" id="KW-1133">Transmembrane helix</keyword>
<evidence type="ECO:0000256" key="1">
    <source>
        <dbReference type="ARBA" id="ARBA00004141"/>
    </source>
</evidence>
<comment type="similarity">
    <text evidence="3">Belongs to the PIGC family.</text>
</comment>
<dbReference type="PANTHER" id="PTHR12982">
    <property type="entry name" value="PHOSPHATIDYLINOSITOL GLYCAN, CLASS C"/>
    <property type="match status" value="1"/>
</dbReference>
<feature type="transmembrane region" description="Helical" evidence="8">
    <location>
        <begin position="282"/>
        <end position="299"/>
    </location>
</feature>
<feature type="transmembrane region" description="Helical" evidence="8">
    <location>
        <begin position="162"/>
        <end position="179"/>
    </location>
</feature>
<dbReference type="RefSeq" id="XP_040723983.1">
    <property type="nucleotide sequence ID" value="XM_040872072.1"/>
</dbReference>
<dbReference type="Pfam" id="PF06432">
    <property type="entry name" value="GPI2"/>
    <property type="match status" value="1"/>
</dbReference>
<dbReference type="InterPro" id="IPR009450">
    <property type="entry name" value="Plno_GlcNAc_GPI2"/>
</dbReference>
<keyword evidence="7 8" id="KW-0472">Membrane</keyword>
<keyword evidence="10" id="KW-1185">Reference proteome</keyword>
<gene>
    <name evidence="9" type="ORF">BCR37DRAFT_404985</name>
</gene>
<evidence type="ECO:0000256" key="6">
    <source>
        <dbReference type="ARBA" id="ARBA00022989"/>
    </source>
</evidence>
<dbReference type="GO" id="GO:0000506">
    <property type="term" value="C:glycosylphosphatidylinositol-N-acetylglucosaminyltransferase (GPI-GnT) complex"/>
    <property type="evidence" value="ECO:0007669"/>
    <property type="project" value="TreeGrafter"/>
</dbReference>
<accession>A0A1Y2F7L1</accession>
<keyword evidence="4" id="KW-0337">GPI-anchor biosynthesis</keyword>
<feature type="transmembrane region" description="Helical" evidence="8">
    <location>
        <begin position="117"/>
        <end position="135"/>
    </location>
</feature>
<sequence>MTKPRTRSQLLRNSYSATSLPSKLALSHLAAPSQKSQTLTTSKRARKPWRKLLWVHQEYPDNWVDASFLDKLQRNANVVAYDFWPLVGDSTVLTSHLASVIVFVCAFVGIYDDAASPLTVVGVSTALTVLGYLYWTWQTVQSARPTQESTVRTTEHTRPETIKSAVLIVLTILGLSPILNSLTLSSDSDSIWTIALYLFLANIAFLDYSLPKSTYSMGNAATHNLSYSGTLSTNAAIMASVVLASRLRESFSVFALILFAVEWFALFPIFRRFLRLTSFRASLALTVVLVLGACVTLAWCVSTRLAALWISMVIFITFGCPLWLISLQKYKNEIHGPWDIAKPVLKDAIL</sequence>
<dbReference type="EMBL" id="MCFI01000014">
    <property type="protein sequence ID" value="ORY79849.1"/>
    <property type="molecule type" value="Genomic_DNA"/>
</dbReference>
<feature type="transmembrane region" description="Helical" evidence="8">
    <location>
        <begin position="251"/>
        <end position="270"/>
    </location>
</feature>